<dbReference type="GO" id="GO:0043814">
    <property type="term" value="F:phospholactate guanylyltransferase activity"/>
    <property type="evidence" value="ECO:0007669"/>
    <property type="project" value="UniProtKB-EC"/>
</dbReference>
<dbReference type="Pfam" id="PF01983">
    <property type="entry name" value="CofC"/>
    <property type="match status" value="1"/>
</dbReference>
<keyword evidence="7" id="KW-1185">Reference proteome</keyword>
<feature type="compositionally biased region" description="Basic and acidic residues" evidence="5">
    <location>
        <begin position="96"/>
        <end position="106"/>
    </location>
</feature>
<reference evidence="6 7" key="1">
    <citation type="submission" date="2020-05" db="EMBL/GenBank/DDBJ databases">
        <title>Genomic Encyclopedia of Type Strains, Phase III (KMG-III): the genomes of soil and plant-associated and newly described type strains.</title>
        <authorList>
            <person name="Whitman W."/>
        </authorList>
    </citation>
    <scope>NUCLEOTIDE SEQUENCE [LARGE SCALE GENOMIC DNA]</scope>
    <source>
        <strain evidence="6 7">KCTC 19046</strain>
    </source>
</reference>
<organism evidence="6 7">
    <name type="scientific">Isoptericola halotolerans</name>
    <dbReference type="NCBI Taxonomy" id="300560"/>
    <lineage>
        <taxon>Bacteria</taxon>
        <taxon>Bacillati</taxon>
        <taxon>Actinomycetota</taxon>
        <taxon>Actinomycetes</taxon>
        <taxon>Micrococcales</taxon>
        <taxon>Promicromonosporaceae</taxon>
        <taxon>Isoptericola</taxon>
    </lineage>
</organism>
<dbReference type="PANTHER" id="PTHR40392">
    <property type="entry name" value="2-PHOSPHO-L-LACTATE GUANYLYLTRANSFERASE"/>
    <property type="match status" value="1"/>
</dbReference>
<dbReference type="InterPro" id="IPR029044">
    <property type="entry name" value="Nucleotide-diphossugar_trans"/>
</dbReference>
<feature type="region of interest" description="Disordered" evidence="5">
    <location>
        <begin position="78"/>
        <end position="112"/>
    </location>
</feature>
<evidence type="ECO:0000313" key="6">
    <source>
        <dbReference type="EMBL" id="NOV97208.1"/>
    </source>
</evidence>
<comment type="caution">
    <text evidence="6">The sequence shown here is derived from an EMBL/GenBank/DDBJ whole genome shotgun (WGS) entry which is preliminary data.</text>
</comment>
<name>A0ABX2A307_9MICO</name>
<keyword evidence="2 6" id="KW-0548">Nucleotidyltransferase</keyword>
<dbReference type="SUPFAM" id="SSF53448">
    <property type="entry name" value="Nucleotide-diphospho-sugar transferases"/>
    <property type="match status" value="1"/>
</dbReference>
<accession>A0ABX2A307</accession>
<sequence length="234" mass="24017">MTSRFAAGSVAVVPLRDGVSGKSRLAAALDPGARRRLVVALARHVVDVLVADERLVGVVVVTADVPFVDAVLSGAAPGLTGSSSSDRQSGLPVRSRTADVIREPDGRPGLNGALDHARERARRLGADRMLVVHADLPLLTGDDVGAVLTADADVVVATDRHATGTNLLSVPLGGHDDGDGFSFRFGPGSRAAHEAEAAARGLTSAVVHRTGSAADLDTIDDWAGLPAALRARLL</sequence>
<evidence type="ECO:0000256" key="5">
    <source>
        <dbReference type="SAM" id="MobiDB-lite"/>
    </source>
</evidence>
<evidence type="ECO:0000256" key="2">
    <source>
        <dbReference type="ARBA" id="ARBA00022695"/>
    </source>
</evidence>
<protein>
    <submittedName>
        <fullName evidence="6">2-phospho-L-lactate guanylyltransferase</fullName>
        <ecNumber evidence="6">2.7.7.68</ecNumber>
    </submittedName>
</protein>
<dbReference type="EMBL" id="JABEZU010000002">
    <property type="protein sequence ID" value="NOV97208.1"/>
    <property type="molecule type" value="Genomic_DNA"/>
</dbReference>
<keyword evidence="3" id="KW-0547">Nucleotide-binding</keyword>
<proteinExistence type="predicted"/>
<dbReference type="RefSeq" id="WP_171783445.1">
    <property type="nucleotide sequence ID" value="NZ_BAAAML010000014.1"/>
</dbReference>
<evidence type="ECO:0000313" key="7">
    <source>
        <dbReference type="Proteomes" id="UP000757540"/>
    </source>
</evidence>
<dbReference type="InterPro" id="IPR002835">
    <property type="entry name" value="CofC"/>
</dbReference>
<keyword evidence="4" id="KW-0342">GTP-binding</keyword>
<gene>
    <name evidence="6" type="ORF">HDG69_001783</name>
</gene>
<evidence type="ECO:0000256" key="1">
    <source>
        <dbReference type="ARBA" id="ARBA00022679"/>
    </source>
</evidence>
<dbReference type="Proteomes" id="UP000757540">
    <property type="component" value="Unassembled WGS sequence"/>
</dbReference>
<keyword evidence="1 6" id="KW-0808">Transferase</keyword>
<dbReference type="Gene3D" id="3.90.550.10">
    <property type="entry name" value="Spore Coat Polysaccharide Biosynthesis Protein SpsA, Chain A"/>
    <property type="match status" value="1"/>
</dbReference>
<dbReference type="PANTHER" id="PTHR40392:SF1">
    <property type="entry name" value="2-PHOSPHO-L-LACTATE GUANYLYLTRANSFERASE"/>
    <property type="match status" value="1"/>
</dbReference>
<dbReference type="EC" id="2.7.7.68" evidence="6"/>
<evidence type="ECO:0000256" key="4">
    <source>
        <dbReference type="ARBA" id="ARBA00023134"/>
    </source>
</evidence>
<evidence type="ECO:0000256" key="3">
    <source>
        <dbReference type="ARBA" id="ARBA00022741"/>
    </source>
</evidence>
<dbReference type="NCBIfam" id="TIGR03552">
    <property type="entry name" value="F420_cofC"/>
    <property type="match status" value="1"/>
</dbReference>